<feature type="transmembrane region" description="Helical" evidence="8">
    <location>
        <begin position="6"/>
        <end position="22"/>
    </location>
</feature>
<gene>
    <name evidence="10" type="ORF">INF35_11740</name>
</gene>
<dbReference type="Proteomes" id="UP000768567">
    <property type="component" value="Unassembled WGS sequence"/>
</dbReference>
<evidence type="ECO:0000256" key="8">
    <source>
        <dbReference type="SAM" id="Phobius"/>
    </source>
</evidence>
<keyword evidence="2" id="KW-1003">Cell membrane</keyword>
<dbReference type="RefSeq" id="WP_193502620.1">
    <property type="nucleotide sequence ID" value="NZ_JADCKC010000003.1"/>
</dbReference>
<keyword evidence="4 8" id="KW-0812">Transmembrane</keyword>
<evidence type="ECO:0000256" key="3">
    <source>
        <dbReference type="ARBA" id="ARBA00022519"/>
    </source>
</evidence>
<keyword evidence="5 8" id="KW-1133">Transmembrane helix</keyword>
<feature type="transmembrane region" description="Helical" evidence="8">
    <location>
        <begin position="80"/>
        <end position="99"/>
    </location>
</feature>
<protein>
    <submittedName>
        <fullName evidence="10">Threonine/serine exporter family protein</fullName>
    </submittedName>
</protein>
<organism evidence="10 11">
    <name type="scientific">Gemmiger gallinarum</name>
    <dbReference type="NCBI Taxonomy" id="2779354"/>
    <lineage>
        <taxon>Bacteria</taxon>
        <taxon>Bacillati</taxon>
        <taxon>Bacillota</taxon>
        <taxon>Clostridia</taxon>
        <taxon>Eubacteriales</taxon>
        <taxon>Gemmiger</taxon>
    </lineage>
</organism>
<dbReference type="InterPro" id="IPR050539">
    <property type="entry name" value="ThrE_Dicarb/AminoAcid_Exp"/>
</dbReference>
<evidence type="ECO:0000259" key="9">
    <source>
        <dbReference type="Pfam" id="PF12821"/>
    </source>
</evidence>
<feature type="transmembrane region" description="Helical" evidence="8">
    <location>
        <begin position="29"/>
        <end position="45"/>
    </location>
</feature>
<comment type="subcellular location">
    <subcellularLocation>
        <location evidence="1">Cell membrane</location>
        <topology evidence="1">Multi-pass membrane protein</topology>
    </subcellularLocation>
</comment>
<accession>A0ABR9R5N6</accession>
<evidence type="ECO:0000256" key="1">
    <source>
        <dbReference type="ARBA" id="ARBA00004651"/>
    </source>
</evidence>
<evidence type="ECO:0000256" key="6">
    <source>
        <dbReference type="ARBA" id="ARBA00023136"/>
    </source>
</evidence>
<evidence type="ECO:0000256" key="7">
    <source>
        <dbReference type="ARBA" id="ARBA00034125"/>
    </source>
</evidence>
<proteinExistence type="inferred from homology"/>
<dbReference type="PANTHER" id="PTHR34390:SF1">
    <property type="entry name" value="SUCCINATE TRANSPORTER SUBUNIT YJJB-RELATED"/>
    <property type="match status" value="1"/>
</dbReference>
<evidence type="ECO:0000256" key="4">
    <source>
        <dbReference type="ARBA" id="ARBA00022692"/>
    </source>
</evidence>
<evidence type="ECO:0000256" key="2">
    <source>
        <dbReference type="ARBA" id="ARBA00022475"/>
    </source>
</evidence>
<keyword evidence="11" id="KW-1185">Reference proteome</keyword>
<dbReference type="InterPro" id="IPR024528">
    <property type="entry name" value="ThrE_2"/>
</dbReference>
<dbReference type="Pfam" id="PF12821">
    <property type="entry name" value="ThrE_2"/>
    <property type="match status" value="1"/>
</dbReference>
<keyword evidence="3" id="KW-0997">Cell inner membrane</keyword>
<feature type="domain" description="Threonine/Serine exporter ThrE" evidence="9">
    <location>
        <begin position="7"/>
        <end position="136"/>
    </location>
</feature>
<dbReference type="PANTHER" id="PTHR34390">
    <property type="entry name" value="UPF0442 PROTEIN YJJB-RELATED"/>
    <property type="match status" value="1"/>
</dbReference>
<comment type="similarity">
    <text evidence="7">Belongs to the ThrE exporter (TC 2.A.79) family.</text>
</comment>
<name>A0ABR9R5N6_9FIRM</name>
<evidence type="ECO:0000313" key="11">
    <source>
        <dbReference type="Proteomes" id="UP000768567"/>
    </source>
</evidence>
<comment type="caution">
    <text evidence="10">The sequence shown here is derived from an EMBL/GenBank/DDBJ whole genome shotgun (WGS) entry which is preliminary data.</text>
</comment>
<feature type="transmembrane region" description="Helical" evidence="8">
    <location>
        <begin position="119"/>
        <end position="138"/>
    </location>
</feature>
<keyword evidence="6 8" id="KW-0472">Membrane</keyword>
<reference evidence="10 11" key="1">
    <citation type="submission" date="2020-10" db="EMBL/GenBank/DDBJ databases">
        <title>ChiBAC.</title>
        <authorList>
            <person name="Zenner C."/>
            <person name="Hitch T.C.A."/>
            <person name="Clavel T."/>
        </authorList>
    </citation>
    <scope>NUCLEOTIDE SEQUENCE [LARGE SCALE GENOMIC DNA]</scope>
    <source>
        <strain evidence="10 11">DSM 109015</strain>
    </source>
</reference>
<evidence type="ECO:0000313" key="10">
    <source>
        <dbReference type="EMBL" id="MBE5038459.1"/>
    </source>
</evidence>
<dbReference type="EMBL" id="JADCKC010000003">
    <property type="protein sequence ID" value="MBE5038459.1"/>
    <property type="molecule type" value="Genomic_DNA"/>
</dbReference>
<sequence length="148" mass="16194">MRNPLFQFVMAAFATIFFGVTFHVPRRHYIACGIVGAVGWVTYLACHDVAGFSPATATLVAVLPLTVLCRVFAVRFRAPVTLYLLCGIFPLVPGAGIYYTAYYFLQDQGTLCAERGFETLKIALAIAFGIALVSAIPLPRHRALPPRK</sequence>
<feature type="transmembrane region" description="Helical" evidence="8">
    <location>
        <begin position="51"/>
        <end position="73"/>
    </location>
</feature>
<evidence type="ECO:0000256" key="5">
    <source>
        <dbReference type="ARBA" id="ARBA00022989"/>
    </source>
</evidence>